<keyword evidence="1" id="KW-0812">Transmembrane</keyword>
<gene>
    <name evidence="2" type="ORF">FSC10_13430</name>
</gene>
<keyword evidence="1" id="KW-1133">Transmembrane helix</keyword>
<accession>A0AAE6WXX0</accession>
<sequence>MSVIILKTVMFLFVLLCCLSIGTGIMRHDYFFISIGILIALAFWIIRLQVHKLQNDPFA</sequence>
<evidence type="ECO:0000256" key="1">
    <source>
        <dbReference type="SAM" id="Phobius"/>
    </source>
</evidence>
<protein>
    <submittedName>
        <fullName evidence="2">Uncharacterized protein</fullName>
    </submittedName>
</protein>
<dbReference type="AlphaFoldDB" id="A0AAE6WXX0"/>
<evidence type="ECO:0000313" key="2">
    <source>
        <dbReference type="EMBL" id="QIC68299.1"/>
    </source>
</evidence>
<feature type="transmembrane region" description="Helical" evidence="1">
    <location>
        <begin position="30"/>
        <end position="50"/>
    </location>
</feature>
<dbReference type="Proteomes" id="UP000503505">
    <property type="component" value="Chromosome"/>
</dbReference>
<keyword evidence="1" id="KW-0472">Membrane</keyword>
<organism evidence="2 3">
    <name type="scientific">Acinetobacter schindleri</name>
    <dbReference type="NCBI Taxonomy" id="108981"/>
    <lineage>
        <taxon>Bacteria</taxon>
        <taxon>Pseudomonadati</taxon>
        <taxon>Pseudomonadota</taxon>
        <taxon>Gammaproteobacteria</taxon>
        <taxon>Moraxellales</taxon>
        <taxon>Moraxellaceae</taxon>
        <taxon>Acinetobacter</taxon>
    </lineage>
</organism>
<reference evidence="2 3" key="1">
    <citation type="submission" date="2019-09" db="EMBL/GenBank/DDBJ databases">
        <title>Non-baumannii Acinetobacter spp. carrying blaNDM-1 isolated in China.</title>
        <authorList>
            <person name="Cui C."/>
            <person name="Chen C."/>
            <person name="Sun J."/>
            <person name="Liu Y."/>
        </authorList>
    </citation>
    <scope>NUCLEOTIDE SEQUENCE [LARGE SCALE GENOMIC DNA]</scope>
    <source>
        <strain evidence="2 3">HZE23-1</strain>
    </source>
</reference>
<evidence type="ECO:0000313" key="3">
    <source>
        <dbReference type="Proteomes" id="UP000503505"/>
    </source>
</evidence>
<proteinExistence type="predicted"/>
<dbReference type="EMBL" id="CP044463">
    <property type="protein sequence ID" value="QIC68299.1"/>
    <property type="molecule type" value="Genomic_DNA"/>
</dbReference>
<name>A0AAE6WXX0_9GAMM</name>